<protein>
    <submittedName>
        <fullName evidence="1">Uncharacterized protein</fullName>
    </submittedName>
</protein>
<evidence type="ECO:0000313" key="1">
    <source>
        <dbReference type="EMBL" id="GMS85909.1"/>
    </source>
</evidence>
<evidence type="ECO:0000313" key="2">
    <source>
        <dbReference type="Proteomes" id="UP001432027"/>
    </source>
</evidence>
<dbReference type="Proteomes" id="UP001432027">
    <property type="component" value="Unassembled WGS sequence"/>
</dbReference>
<reference evidence="1" key="1">
    <citation type="submission" date="2023-10" db="EMBL/GenBank/DDBJ databases">
        <title>Genome assembly of Pristionchus species.</title>
        <authorList>
            <person name="Yoshida K."/>
            <person name="Sommer R.J."/>
        </authorList>
    </citation>
    <scope>NUCLEOTIDE SEQUENCE</scope>
    <source>
        <strain evidence="1">RS0144</strain>
    </source>
</reference>
<name>A0AAV5SST0_9BILA</name>
<dbReference type="EMBL" id="BTSX01000002">
    <property type="protein sequence ID" value="GMS85909.1"/>
    <property type="molecule type" value="Genomic_DNA"/>
</dbReference>
<sequence length="74" mass="8659">LAQHPPHRSHRGILQVVPRPPLQQCLSQFASEHERILQCQQGVRAGTFMRKGDVENLFLHRMTHPIREHNYSIE</sequence>
<dbReference type="AlphaFoldDB" id="A0AAV5SST0"/>
<accession>A0AAV5SST0</accession>
<feature type="non-terminal residue" evidence="1">
    <location>
        <position position="1"/>
    </location>
</feature>
<keyword evidence="2" id="KW-1185">Reference proteome</keyword>
<comment type="caution">
    <text evidence="1">The sequence shown here is derived from an EMBL/GenBank/DDBJ whole genome shotgun (WGS) entry which is preliminary data.</text>
</comment>
<gene>
    <name evidence="1" type="ORF">PENTCL1PPCAC_8084</name>
</gene>
<organism evidence="1 2">
    <name type="scientific">Pristionchus entomophagus</name>
    <dbReference type="NCBI Taxonomy" id="358040"/>
    <lineage>
        <taxon>Eukaryota</taxon>
        <taxon>Metazoa</taxon>
        <taxon>Ecdysozoa</taxon>
        <taxon>Nematoda</taxon>
        <taxon>Chromadorea</taxon>
        <taxon>Rhabditida</taxon>
        <taxon>Rhabditina</taxon>
        <taxon>Diplogasteromorpha</taxon>
        <taxon>Diplogasteroidea</taxon>
        <taxon>Neodiplogasteridae</taxon>
        <taxon>Pristionchus</taxon>
    </lineage>
</organism>
<proteinExistence type="predicted"/>